<dbReference type="InterPro" id="IPR057339">
    <property type="entry name" value="RBD_SIN1"/>
</dbReference>
<feature type="domain" description="CRIM" evidence="3">
    <location>
        <begin position="154"/>
        <end position="283"/>
    </location>
</feature>
<feature type="domain" description="Target of rapamycin complex 2 subunit MAPKAP1-like Ras-binding" evidence="4">
    <location>
        <begin position="302"/>
        <end position="368"/>
    </location>
</feature>
<evidence type="ECO:0000313" key="6">
    <source>
        <dbReference type="Proteomes" id="UP000192578"/>
    </source>
</evidence>
<proteinExistence type="inferred from homology"/>
<feature type="region of interest" description="Disordered" evidence="2">
    <location>
        <begin position="41"/>
        <end position="66"/>
    </location>
</feature>
<sequence>MAVLDDQTWLLAFIRNQFIISDDTGICETVLGPELEPKEYESVPSSSFLGASTSSQNHNNGEKRLRERALSPDIVLEVDSRVSRRRSNTAVRLEKIRKERDEKGRVTTVRWRARPAGTPRRSAMLQTQQSVEELNAAFAQVEVKRQNSSVQRPKSLLSATLEADEARGSRQRFEEYAKFDGYMQRNGKTFMVYIHLPDTPGETPPALSVCVLENTKFSDLIGLVCLRWTQANGEPALKDDVAHYTLLFAEDNGDIDRDIPSIELSEPVGKYGASALAFVENDDPTARGAAERVVVKVNLVEGSFSKFVFDTADIPLGAVLEKVLRKRKMIPKVRGLEYTLEKAGHPGIALDLNQTLSSVRVREFWMVRINSKNPSTYTTLSGIGGIV</sequence>
<comment type="similarity">
    <text evidence="1">Belongs to the SIN1 family.</text>
</comment>
<evidence type="ECO:0000313" key="5">
    <source>
        <dbReference type="EMBL" id="OQV20130.1"/>
    </source>
</evidence>
<dbReference type="GO" id="GO:0005737">
    <property type="term" value="C:cytoplasm"/>
    <property type="evidence" value="ECO:0007669"/>
    <property type="project" value="TreeGrafter"/>
</dbReference>
<organism evidence="5 6">
    <name type="scientific">Hypsibius exemplaris</name>
    <name type="common">Freshwater tardigrade</name>
    <dbReference type="NCBI Taxonomy" id="2072580"/>
    <lineage>
        <taxon>Eukaryota</taxon>
        <taxon>Metazoa</taxon>
        <taxon>Ecdysozoa</taxon>
        <taxon>Tardigrada</taxon>
        <taxon>Eutardigrada</taxon>
        <taxon>Parachela</taxon>
        <taxon>Hypsibioidea</taxon>
        <taxon>Hypsibiidae</taxon>
        <taxon>Hypsibius</taxon>
    </lineage>
</organism>
<evidence type="ECO:0000256" key="2">
    <source>
        <dbReference type="SAM" id="MobiDB-lite"/>
    </source>
</evidence>
<name>A0A1W0WY51_HYPEX</name>
<dbReference type="GO" id="GO:0005546">
    <property type="term" value="F:phosphatidylinositol-4,5-bisphosphate binding"/>
    <property type="evidence" value="ECO:0007669"/>
    <property type="project" value="TreeGrafter"/>
</dbReference>
<dbReference type="InterPro" id="IPR008828">
    <property type="entry name" value="Sin1/Avo1"/>
</dbReference>
<dbReference type="GO" id="GO:0031932">
    <property type="term" value="C:TORC2 complex"/>
    <property type="evidence" value="ECO:0007669"/>
    <property type="project" value="InterPro"/>
</dbReference>
<dbReference type="PANTHER" id="PTHR13335">
    <property type="entry name" value="TARGET OF RAPAMYCIN COMPLEX 2 SUBUNIT MAPKAP1"/>
    <property type="match status" value="1"/>
</dbReference>
<dbReference type="GO" id="GO:0038203">
    <property type="term" value="P:TORC2 signaling"/>
    <property type="evidence" value="ECO:0007669"/>
    <property type="project" value="TreeGrafter"/>
</dbReference>
<dbReference type="EMBL" id="MTYJ01000033">
    <property type="protein sequence ID" value="OQV20130.1"/>
    <property type="molecule type" value="Genomic_DNA"/>
</dbReference>
<dbReference type="Pfam" id="PF25322">
    <property type="entry name" value="RBD_SIN1"/>
    <property type="match status" value="1"/>
</dbReference>
<dbReference type="InterPro" id="IPR031567">
    <property type="entry name" value="CRIM_dom"/>
</dbReference>
<dbReference type="Proteomes" id="UP000192578">
    <property type="component" value="Unassembled WGS sequence"/>
</dbReference>
<accession>A0A1W0WY51</accession>
<comment type="caution">
    <text evidence="5">The sequence shown here is derived from an EMBL/GenBank/DDBJ whole genome shotgun (WGS) entry which is preliminary data.</text>
</comment>
<dbReference type="AlphaFoldDB" id="A0A1W0WY51"/>
<feature type="compositionally biased region" description="Polar residues" evidence="2">
    <location>
        <begin position="43"/>
        <end position="59"/>
    </location>
</feature>
<evidence type="ECO:0000259" key="3">
    <source>
        <dbReference type="Pfam" id="PF16978"/>
    </source>
</evidence>
<dbReference type="OrthoDB" id="241990at2759"/>
<dbReference type="PANTHER" id="PTHR13335:SF1">
    <property type="entry name" value="TARGET OF RAPAMYCIN COMPLEX 2 SUBUNIT MAPKAP1"/>
    <property type="match status" value="1"/>
</dbReference>
<dbReference type="Pfam" id="PF16978">
    <property type="entry name" value="CRIM"/>
    <property type="match status" value="1"/>
</dbReference>
<reference evidence="6" key="1">
    <citation type="submission" date="2017-01" db="EMBL/GenBank/DDBJ databases">
        <title>Comparative genomics of anhydrobiosis in the tardigrade Hypsibius dujardini.</title>
        <authorList>
            <person name="Yoshida Y."/>
            <person name="Koutsovoulos G."/>
            <person name="Laetsch D."/>
            <person name="Stevens L."/>
            <person name="Kumar S."/>
            <person name="Horikawa D."/>
            <person name="Ishino K."/>
            <person name="Komine S."/>
            <person name="Tomita M."/>
            <person name="Blaxter M."/>
            <person name="Arakawa K."/>
        </authorList>
    </citation>
    <scope>NUCLEOTIDE SEQUENCE [LARGE SCALE GENOMIC DNA]</scope>
    <source>
        <strain evidence="6">Z151</strain>
    </source>
</reference>
<protein>
    <submittedName>
        <fullName evidence="5">Target of rapamycin complex 2 subunit MAPKAP1</fullName>
    </submittedName>
</protein>
<dbReference type="GO" id="GO:0005886">
    <property type="term" value="C:plasma membrane"/>
    <property type="evidence" value="ECO:0007669"/>
    <property type="project" value="TreeGrafter"/>
</dbReference>
<keyword evidence="6" id="KW-1185">Reference proteome</keyword>
<evidence type="ECO:0000256" key="1">
    <source>
        <dbReference type="ARBA" id="ARBA00009407"/>
    </source>
</evidence>
<evidence type="ECO:0000259" key="4">
    <source>
        <dbReference type="Pfam" id="PF25322"/>
    </source>
</evidence>
<gene>
    <name evidence="5" type="ORF">BV898_05922</name>
</gene>